<keyword evidence="12" id="KW-1185">Reference proteome</keyword>
<dbReference type="InterPro" id="IPR015168">
    <property type="entry name" value="SsuA/THI5"/>
</dbReference>
<sequence length="333" mass="36410">MAKQTSLRNRLRTSRRAFIGLLASSALLLTPLGASAEVEEDTLRIGYQKYGTLILLKARGTLEPQLAEQGFDVKWIEFPAGPQLLEGLNVGSVDFGTTGETPPIFAQAAGADLVYVANESPAPKGEAILVKADSPIQSVADLKGKRVALNKGSNVHYLLVRALEEANLSIRDIKPVYIKPGDARTAFDRGDVDAWVIWDPYQADAEIAGARSLRDGEGLVDNHQIYLASRPFAERYPGIVNEVIDSLAELDAWAKDHPREVVDILHKETGISKESLRLAVDRYAYGATRITPRIGAAQQTIADVFYELNLIPREINIDSVLWQSPASVARNAQ</sequence>
<dbReference type="FunFam" id="3.40.190.10:FF:000050">
    <property type="entry name" value="Sulfonate ABC transporter substrate-binding protein"/>
    <property type="match status" value="1"/>
</dbReference>
<dbReference type="AlphaFoldDB" id="A0A2S6GA61"/>
<dbReference type="InterPro" id="IPR010067">
    <property type="entry name" value="ABC_SsuA_sub-bd"/>
</dbReference>
<dbReference type="PANTHER" id="PTHR30024">
    <property type="entry name" value="ALIPHATIC SULFONATES-BINDING PROTEIN-RELATED"/>
    <property type="match status" value="1"/>
</dbReference>
<feature type="signal peptide" evidence="7">
    <location>
        <begin position="1"/>
        <end position="36"/>
    </location>
</feature>
<dbReference type="GO" id="GO:0042626">
    <property type="term" value="F:ATPase-coupled transmembrane transporter activity"/>
    <property type="evidence" value="ECO:0007669"/>
    <property type="project" value="InterPro"/>
</dbReference>
<proteinExistence type="inferred from homology"/>
<dbReference type="EMBL" id="PTIT01000002">
    <property type="protein sequence ID" value="PPK53334.1"/>
    <property type="molecule type" value="Genomic_DNA"/>
</dbReference>
<evidence type="ECO:0000313" key="12">
    <source>
        <dbReference type="Proteomes" id="UP000239648"/>
    </source>
</evidence>
<dbReference type="EMBL" id="PTIU01000002">
    <property type="protein sequence ID" value="PPK56171.1"/>
    <property type="molecule type" value="Genomic_DNA"/>
</dbReference>
<evidence type="ECO:0000313" key="10">
    <source>
        <dbReference type="EMBL" id="PPK56171.1"/>
    </source>
</evidence>
<comment type="similarity">
    <text evidence="2">Belongs to the bacterial solute-binding protein SsuA/TauA family.</text>
</comment>
<dbReference type="SMART" id="SM00062">
    <property type="entry name" value="PBPb"/>
    <property type="match status" value="1"/>
</dbReference>
<dbReference type="NCBIfam" id="TIGR01728">
    <property type="entry name" value="SsuA_fam"/>
    <property type="match status" value="1"/>
</dbReference>
<accession>A0A2S6GA61</accession>
<dbReference type="InterPro" id="IPR001638">
    <property type="entry name" value="Solute-binding_3/MltF_N"/>
</dbReference>
<dbReference type="NCBIfam" id="NF008588">
    <property type="entry name" value="PRK11553.1"/>
    <property type="match status" value="1"/>
</dbReference>
<keyword evidence="4 7" id="KW-0732">Signal</keyword>
<reference evidence="9 12" key="1">
    <citation type="submission" date="2018-02" db="EMBL/GenBank/DDBJ databases">
        <title>Deep subsurface shale carbon reservoir microbial communities from Ohio and West Virginia, USA.</title>
        <authorList>
            <person name="Wrighton K."/>
        </authorList>
    </citation>
    <scope>NUCLEOTIDE SEQUENCE [LARGE SCALE GENOMIC DNA]</scope>
    <source>
        <strain evidence="9 12">UTICA-S1B6</strain>
    </source>
</reference>
<dbReference type="GO" id="GO:0042597">
    <property type="term" value="C:periplasmic space"/>
    <property type="evidence" value="ECO:0007669"/>
    <property type="project" value="UniProtKB-SubCell"/>
</dbReference>
<dbReference type="Proteomes" id="UP000239648">
    <property type="component" value="Unassembled WGS sequence"/>
</dbReference>
<gene>
    <name evidence="10" type="ORF">B0H24_1002135</name>
    <name evidence="9" type="ORF">BY455_102135</name>
</gene>
<evidence type="ECO:0000256" key="2">
    <source>
        <dbReference type="ARBA" id="ARBA00010742"/>
    </source>
</evidence>
<dbReference type="CDD" id="cd13557">
    <property type="entry name" value="PBP2_SsuA"/>
    <property type="match status" value="1"/>
</dbReference>
<feature type="domain" description="Solute-binding protein family 3/N-terminal" evidence="8">
    <location>
        <begin position="42"/>
        <end position="257"/>
    </location>
</feature>
<feature type="chain" id="PRO_5015679553" description="Putative aliphatic sulfonates-binding protein" evidence="7">
    <location>
        <begin position="37"/>
        <end position="333"/>
    </location>
</feature>
<reference evidence="10 11" key="2">
    <citation type="submission" date="2018-02" db="EMBL/GenBank/DDBJ databases">
        <title>Subsurface microbial communities from deep shales in Ohio and West Virginia, USA.</title>
        <authorList>
            <person name="Wrighton K."/>
        </authorList>
    </citation>
    <scope>NUCLEOTIDE SEQUENCE [LARGE SCALE GENOMIC DNA]</scope>
    <source>
        <strain evidence="10 11">UTICA-S1B9</strain>
    </source>
</reference>
<comment type="caution">
    <text evidence="10">The sequence shown here is derived from an EMBL/GenBank/DDBJ whole genome shotgun (WGS) entry which is preliminary data.</text>
</comment>
<organism evidence="10 11">
    <name type="scientific">Marinobacter persicus</name>
    <dbReference type="NCBI Taxonomy" id="930118"/>
    <lineage>
        <taxon>Bacteria</taxon>
        <taxon>Pseudomonadati</taxon>
        <taxon>Pseudomonadota</taxon>
        <taxon>Gammaproteobacteria</taxon>
        <taxon>Pseudomonadales</taxon>
        <taxon>Marinobacteraceae</taxon>
        <taxon>Marinobacter</taxon>
    </lineage>
</organism>
<dbReference type="PANTHER" id="PTHR30024:SF42">
    <property type="entry name" value="ALIPHATIC SULFONATES-BINDING PROTEIN-RELATED"/>
    <property type="match status" value="1"/>
</dbReference>
<dbReference type="Pfam" id="PF09084">
    <property type="entry name" value="NMT1"/>
    <property type="match status" value="1"/>
</dbReference>
<evidence type="ECO:0000256" key="1">
    <source>
        <dbReference type="ARBA" id="ARBA00004418"/>
    </source>
</evidence>
<comment type="function">
    <text evidence="5">Part of a binding-protein-dependent transport system for aliphatic sulfonates. Putative binding protein.</text>
</comment>
<dbReference type="SUPFAM" id="SSF53850">
    <property type="entry name" value="Periplasmic binding protein-like II"/>
    <property type="match status" value="1"/>
</dbReference>
<evidence type="ECO:0000256" key="6">
    <source>
        <dbReference type="ARBA" id="ARBA00070228"/>
    </source>
</evidence>
<keyword evidence="3" id="KW-0813">Transport</keyword>
<evidence type="ECO:0000256" key="5">
    <source>
        <dbReference type="ARBA" id="ARBA00055538"/>
    </source>
</evidence>
<dbReference type="GO" id="GO:0016020">
    <property type="term" value="C:membrane"/>
    <property type="evidence" value="ECO:0007669"/>
    <property type="project" value="InterPro"/>
</dbReference>
<evidence type="ECO:0000313" key="11">
    <source>
        <dbReference type="Proteomes" id="UP000239446"/>
    </source>
</evidence>
<evidence type="ECO:0000256" key="7">
    <source>
        <dbReference type="SAM" id="SignalP"/>
    </source>
</evidence>
<name>A0A2S6GA61_9GAMM</name>
<evidence type="ECO:0000256" key="3">
    <source>
        <dbReference type="ARBA" id="ARBA00022448"/>
    </source>
</evidence>
<protein>
    <recommendedName>
        <fullName evidence="6">Putative aliphatic sulfonates-binding protein</fullName>
    </recommendedName>
</protein>
<evidence type="ECO:0000259" key="8">
    <source>
        <dbReference type="SMART" id="SM00062"/>
    </source>
</evidence>
<dbReference type="Proteomes" id="UP000239446">
    <property type="component" value="Unassembled WGS sequence"/>
</dbReference>
<comment type="subcellular location">
    <subcellularLocation>
        <location evidence="1">Periplasm</location>
    </subcellularLocation>
</comment>
<dbReference type="Gene3D" id="3.40.190.10">
    <property type="entry name" value="Periplasmic binding protein-like II"/>
    <property type="match status" value="2"/>
</dbReference>
<evidence type="ECO:0000256" key="4">
    <source>
        <dbReference type="ARBA" id="ARBA00022729"/>
    </source>
</evidence>
<evidence type="ECO:0000313" key="9">
    <source>
        <dbReference type="EMBL" id="PPK53334.1"/>
    </source>
</evidence>